<dbReference type="AlphaFoldDB" id="A0A087TTV7"/>
<dbReference type="Gene3D" id="3.30.1490.20">
    <property type="entry name" value="ATP-grasp fold, A domain"/>
    <property type="match status" value="1"/>
</dbReference>
<dbReference type="OMA" id="WLHENDA"/>
<dbReference type="InterPro" id="IPR051549">
    <property type="entry name" value="PEP_Utilizing_Enz"/>
</dbReference>
<dbReference type="PANTHER" id="PTHR43615">
    <property type="entry name" value="PHOSPHOENOLPYRUVATE SYNTHASE-RELATED"/>
    <property type="match status" value="1"/>
</dbReference>
<dbReference type="STRING" id="407821.A0A087TTV7"/>
<evidence type="ECO:0000313" key="3">
    <source>
        <dbReference type="EMBL" id="KFM68546.1"/>
    </source>
</evidence>
<dbReference type="InterPro" id="IPR002192">
    <property type="entry name" value="PPDK_AMP/ATP-bd"/>
</dbReference>
<dbReference type="Gene3D" id="3.30.470.20">
    <property type="entry name" value="ATP-grasp fold, B domain"/>
    <property type="match status" value="1"/>
</dbReference>
<reference evidence="3 4" key="1">
    <citation type="submission" date="2013-11" db="EMBL/GenBank/DDBJ databases">
        <title>Genome sequencing of Stegodyphus mimosarum.</title>
        <authorList>
            <person name="Bechsgaard J."/>
        </authorList>
    </citation>
    <scope>NUCLEOTIDE SEQUENCE [LARGE SCALE GENOMIC DNA]</scope>
</reference>
<evidence type="ECO:0000313" key="4">
    <source>
        <dbReference type="Proteomes" id="UP000054359"/>
    </source>
</evidence>
<sequence>MLFETVLSTFLIPRDIIYWVKWIISYVLIRLYKAAHQRRFDLYDPYAVNDPVKLNYLVPDIEKELESPLPESHLQHAVDEVFFYGVNSKSECLLVRISRGHNQEAEAWIYIKLANGKTYQLKQSHGYQKDFGGKCQIFSCGGLQVHYLCPMRRWRIFFCGMLKEISENMESQESTAFVKFAFRWTASSDIHDFSSDMYPFSTASGIAKAEWKYPFIPSVKKLTEALNIYAQSGVINGTISIDEGPDYAMYLFGERLRNIGKMSNIDGCKFKHILGNIPQNGLFLHLAEVSAPHVFKSLPIGFVVEPSADMKAIEDGFIITKLFAVDRSAEDVTANFTAGKKYKLTGKIVGESIVFKSGQGWSGFLDIRLIEFSIKNFKGNGLIMCGEINAKSKKKVQSLVPALLPRDIPLTVCFEDKISQFAEVSGGKGSSLGKLTELSLDDKTFVVPRGIVVTTAAYKRFLTPEILNEIKNVEDVAYGTVEGDLKEACRMIQSMIVRTSLPSEICHSIEENLNIIFNGSINQYKFAVRSSATGEDTEQMSAAGQMDTFLGIMGIKEIFTAVKKCWSSQFGHIAVEYKRQNGQLLNSPMAVVIQEMVASEVSGVLFTCDPVTNNPSVIVMTGNYGLGETVVSGSEEPDTVILCRDDDNNLNVKSVIIGAKNQKMIMKDDGGTVYEKLAESEKIASCISNELAIDLGKLAIKIEKYYRSPRDIEWGISNNTIYIL</sequence>
<feature type="non-terminal residue" evidence="3">
    <location>
        <position position="724"/>
    </location>
</feature>
<dbReference type="Pfam" id="PF01326">
    <property type="entry name" value="PPDK_N"/>
    <property type="match status" value="1"/>
</dbReference>
<evidence type="ECO:0000259" key="2">
    <source>
        <dbReference type="Pfam" id="PF01326"/>
    </source>
</evidence>
<protein>
    <submittedName>
        <fullName evidence="3">Putative phosphoenolpyruvate synthase</fullName>
    </submittedName>
</protein>
<keyword evidence="3" id="KW-0670">Pyruvate</keyword>
<dbReference type="Proteomes" id="UP000054359">
    <property type="component" value="Unassembled WGS sequence"/>
</dbReference>
<dbReference type="InterPro" id="IPR013815">
    <property type="entry name" value="ATP_grasp_subdomain_1"/>
</dbReference>
<feature type="domain" description="Pyruvate phosphate dikinase AMP/ATP-binding" evidence="2">
    <location>
        <begin position="425"/>
        <end position="724"/>
    </location>
</feature>
<dbReference type="SUPFAM" id="SSF56059">
    <property type="entry name" value="Glutathione synthetase ATP-binding domain-like"/>
    <property type="match status" value="1"/>
</dbReference>
<dbReference type="PANTHER" id="PTHR43615:SF1">
    <property type="entry name" value="PPDK_N DOMAIN-CONTAINING PROTEIN"/>
    <property type="match status" value="1"/>
</dbReference>
<gene>
    <name evidence="3" type="ORF">X975_15177</name>
</gene>
<accession>A0A087TTV7</accession>
<name>A0A087TTV7_STEMI</name>
<dbReference type="GO" id="GO:0005524">
    <property type="term" value="F:ATP binding"/>
    <property type="evidence" value="ECO:0007669"/>
    <property type="project" value="InterPro"/>
</dbReference>
<dbReference type="GO" id="GO:0016301">
    <property type="term" value="F:kinase activity"/>
    <property type="evidence" value="ECO:0007669"/>
    <property type="project" value="InterPro"/>
</dbReference>
<dbReference type="EMBL" id="KK116705">
    <property type="protein sequence ID" value="KFM68546.1"/>
    <property type="molecule type" value="Genomic_DNA"/>
</dbReference>
<organism evidence="3 4">
    <name type="scientific">Stegodyphus mimosarum</name>
    <name type="common">African social velvet spider</name>
    <dbReference type="NCBI Taxonomy" id="407821"/>
    <lineage>
        <taxon>Eukaryota</taxon>
        <taxon>Metazoa</taxon>
        <taxon>Ecdysozoa</taxon>
        <taxon>Arthropoda</taxon>
        <taxon>Chelicerata</taxon>
        <taxon>Arachnida</taxon>
        <taxon>Araneae</taxon>
        <taxon>Araneomorphae</taxon>
        <taxon>Entelegynae</taxon>
        <taxon>Eresoidea</taxon>
        <taxon>Eresidae</taxon>
        <taxon>Stegodyphus</taxon>
    </lineage>
</organism>
<dbReference type="OrthoDB" id="6433137at2759"/>
<keyword evidence="4" id="KW-1185">Reference proteome</keyword>
<evidence type="ECO:0000256" key="1">
    <source>
        <dbReference type="ARBA" id="ARBA00007837"/>
    </source>
</evidence>
<proteinExistence type="inferred from homology"/>
<comment type="similarity">
    <text evidence="1">Belongs to the PEP-utilizing enzyme family.</text>
</comment>